<dbReference type="PANTHER" id="PTHR43378">
    <property type="entry name" value="UDP-3-O-ACYLGLUCOSAMINE N-ACYLTRANSFERASE"/>
    <property type="match status" value="1"/>
</dbReference>
<evidence type="ECO:0000256" key="3">
    <source>
        <dbReference type="ARBA" id="ARBA00022679"/>
    </source>
</evidence>
<comment type="catalytic activity">
    <reaction evidence="7">
        <text>a UDP-3-O-[(3R)-3-hydroxyacyl]-alpha-D-glucosamine + a (3R)-hydroxyacyl-[ACP] = a UDP-2-N,3-O-bis[(3R)-3-hydroxyacyl]-alpha-D-glucosamine + holo-[ACP] + H(+)</text>
        <dbReference type="Rhea" id="RHEA:53836"/>
        <dbReference type="Rhea" id="RHEA-COMP:9685"/>
        <dbReference type="Rhea" id="RHEA-COMP:9945"/>
        <dbReference type="ChEBI" id="CHEBI:15378"/>
        <dbReference type="ChEBI" id="CHEBI:64479"/>
        <dbReference type="ChEBI" id="CHEBI:78827"/>
        <dbReference type="ChEBI" id="CHEBI:137740"/>
        <dbReference type="ChEBI" id="CHEBI:137748"/>
        <dbReference type="EC" id="2.3.1.191"/>
    </reaction>
</comment>
<keyword evidence="1 7" id="KW-0444">Lipid biosynthesis</keyword>
<dbReference type="GO" id="GO:0103118">
    <property type="term" value="F:UDP-3-O-[(3R)-3-hydroxyacyl]-glucosamine N-acyltransferase activity"/>
    <property type="evidence" value="ECO:0007669"/>
    <property type="project" value="UniProtKB-EC"/>
</dbReference>
<proteinExistence type="inferred from homology"/>
<evidence type="ECO:0000256" key="1">
    <source>
        <dbReference type="ARBA" id="ARBA00022516"/>
    </source>
</evidence>
<keyword evidence="3 7" id="KW-0808">Transferase</keyword>
<dbReference type="GO" id="GO:0016410">
    <property type="term" value="F:N-acyltransferase activity"/>
    <property type="evidence" value="ECO:0007669"/>
    <property type="project" value="InterPro"/>
</dbReference>
<keyword evidence="4 7" id="KW-0677">Repeat</keyword>
<feature type="domain" description="UDP-3-O-[3-hydroxymyristoyl] glucosamine N-acyltransferase non-repeat region" evidence="8">
    <location>
        <begin position="23"/>
        <end position="88"/>
    </location>
</feature>
<evidence type="ECO:0000256" key="5">
    <source>
        <dbReference type="ARBA" id="ARBA00023098"/>
    </source>
</evidence>
<organism evidence="9 10">
    <name type="scientific">Rohdeia mirabilis</name>
    <dbReference type="NCBI Taxonomy" id="2528008"/>
    <lineage>
        <taxon>Bacteria</taxon>
        <taxon>Pseudomonadati</taxon>
        <taxon>Planctomycetota</taxon>
        <taxon>Planctomycetia</taxon>
        <taxon>Planctomycetia incertae sedis</taxon>
        <taxon>Rohdeia</taxon>
    </lineage>
</organism>
<dbReference type="OrthoDB" id="9784739at2"/>
<dbReference type="InterPro" id="IPR011004">
    <property type="entry name" value="Trimer_LpxA-like_sf"/>
</dbReference>
<comment type="pathway">
    <text evidence="7">Bacterial outer membrane biogenesis; LPS lipid A biosynthesis.</text>
</comment>
<dbReference type="Proteomes" id="UP000319342">
    <property type="component" value="Chromosome"/>
</dbReference>
<keyword evidence="10" id="KW-1185">Reference proteome</keyword>
<feature type="active site" description="Proton acceptor" evidence="7">
    <location>
        <position position="240"/>
    </location>
</feature>
<dbReference type="AlphaFoldDB" id="A0A518D2Z7"/>
<dbReference type="PROSITE" id="PS00101">
    <property type="entry name" value="HEXAPEP_TRANSFERASES"/>
    <property type="match status" value="1"/>
</dbReference>
<dbReference type="Pfam" id="PF00132">
    <property type="entry name" value="Hexapep"/>
    <property type="match status" value="2"/>
</dbReference>
<evidence type="ECO:0000313" key="9">
    <source>
        <dbReference type="EMBL" id="QDU85850.1"/>
    </source>
</evidence>
<dbReference type="InterPro" id="IPR001451">
    <property type="entry name" value="Hexapep"/>
</dbReference>
<keyword evidence="5 7" id="KW-0443">Lipid metabolism</keyword>
<dbReference type="Gene3D" id="3.40.1390.10">
    <property type="entry name" value="MurE/MurF, N-terminal domain"/>
    <property type="match status" value="1"/>
</dbReference>
<dbReference type="RefSeq" id="WP_145189971.1">
    <property type="nucleotide sequence ID" value="NZ_CP036290.1"/>
</dbReference>
<comment type="subunit">
    <text evidence="7">Homotrimer.</text>
</comment>
<dbReference type="SUPFAM" id="SSF51161">
    <property type="entry name" value="Trimeric LpxA-like enzymes"/>
    <property type="match status" value="1"/>
</dbReference>
<evidence type="ECO:0000313" key="10">
    <source>
        <dbReference type="Proteomes" id="UP000319342"/>
    </source>
</evidence>
<name>A0A518D2Z7_9BACT</name>
<comment type="similarity">
    <text evidence="7">Belongs to the transferase hexapeptide repeat family. LpxD subfamily.</text>
</comment>
<evidence type="ECO:0000259" key="8">
    <source>
        <dbReference type="Pfam" id="PF04613"/>
    </source>
</evidence>
<dbReference type="EC" id="2.3.1.191" evidence="7"/>
<dbReference type="InterPro" id="IPR018357">
    <property type="entry name" value="Hexapep_transf_CS"/>
</dbReference>
<dbReference type="Gene3D" id="2.160.10.10">
    <property type="entry name" value="Hexapeptide repeat proteins"/>
    <property type="match status" value="1"/>
</dbReference>
<evidence type="ECO:0000256" key="6">
    <source>
        <dbReference type="ARBA" id="ARBA00023315"/>
    </source>
</evidence>
<dbReference type="NCBIfam" id="NF002060">
    <property type="entry name" value="PRK00892.1"/>
    <property type="match status" value="1"/>
</dbReference>
<evidence type="ECO:0000256" key="7">
    <source>
        <dbReference type="HAMAP-Rule" id="MF_00523"/>
    </source>
</evidence>
<dbReference type="UniPathway" id="UPA00973"/>
<dbReference type="HAMAP" id="MF_00523">
    <property type="entry name" value="LpxD"/>
    <property type="match status" value="1"/>
</dbReference>
<reference evidence="9 10" key="1">
    <citation type="submission" date="2019-02" db="EMBL/GenBank/DDBJ databases">
        <title>Deep-cultivation of Planctomycetes and their phenomic and genomic characterization uncovers novel biology.</title>
        <authorList>
            <person name="Wiegand S."/>
            <person name="Jogler M."/>
            <person name="Boedeker C."/>
            <person name="Pinto D."/>
            <person name="Vollmers J."/>
            <person name="Rivas-Marin E."/>
            <person name="Kohn T."/>
            <person name="Peeters S.H."/>
            <person name="Heuer A."/>
            <person name="Rast P."/>
            <person name="Oberbeckmann S."/>
            <person name="Bunk B."/>
            <person name="Jeske O."/>
            <person name="Meyerdierks A."/>
            <person name="Storesund J.E."/>
            <person name="Kallscheuer N."/>
            <person name="Luecker S."/>
            <person name="Lage O.M."/>
            <person name="Pohl T."/>
            <person name="Merkel B.J."/>
            <person name="Hornburger P."/>
            <person name="Mueller R.-W."/>
            <person name="Bruemmer F."/>
            <person name="Labrenz M."/>
            <person name="Spormann A.M."/>
            <person name="Op den Camp H."/>
            <person name="Overmann J."/>
            <person name="Amann R."/>
            <person name="Jetten M.S.M."/>
            <person name="Mascher T."/>
            <person name="Medema M.H."/>
            <person name="Devos D.P."/>
            <person name="Kaster A.-K."/>
            <person name="Ovreas L."/>
            <person name="Rohde M."/>
            <person name="Galperin M.Y."/>
            <person name="Jogler C."/>
        </authorList>
    </citation>
    <scope>NUCLEOTIDE SEQUENCE [LARGE SCALE GENOMIC DNA]</scope>
    <source>
        <strain evidence="9 10">Pla163</strain>
    </source>
</reference>
<keyword evidence="2 7" id="KW-0441">Lipid A biosynthesis</keyword>
<evidence type="ECO:0000256" key="4">
    <source>
        <dbReference type="ARBA" id="ARBA00022737"/>
    </source>
</evidence>
<comment type="function">
    <text evidence="7">Catalyzes the N-acylation of UDP-3-O-acylglucosamine using 3-hydroxyacyl-ACP as the acyl donor. Is involved in the biosynthesis of lipid A, a phosphorylated glycolipid that anchors the lipopolysaccharide to the outer membrane of the cell.</text>
</comment>
<dbReference type="EMBL" id="CP036290">
    <property type="protein sequence ID" value="QDU85850.1"/>
    <property type="molecule type" value="Genomic_DNA"/>
</dbReference>
<accession>A0A518D2Z7</accession>
<dbReference type="PANTHER" id="PTHR43378:SF2">
    <property type="entry name" value="UDP-3-O-ACYLGLUCOSAMINE N-ACYLTRANSFERASE 1, MITOCHONDRIAL-RELATED"/>
    <property type="match status" value="1"/>
</dbReference>
<dbReference type="GO" id="GO:0016020">
    <property type="term" value="C:membrane"/>
    <property type="evidence" value="ECO:0007669"/>
    <property type="project" value="GOC"/>
</dbReference>
<evidence type="ECO:0000256" key="2">
    <source>
        <dbReference type="ARBA" id="ARBA00022556"/>
    </source>
</evidence>
<keyword evidence="6 7" id="KW-0012">Acyltransferase</keyword>
<dbReference type="Pfam" id="PF04613">
    <property type="entry name" value="LpxD"/>
    <property type="match status" value="1"/>
</dbReference>
<dbReference type="CDD" id="cd03352">
    <property type="entry name" value="LbH_LpxD"/>
    <property type="match status" value="1"/>
</dbReference>
<dbReference type="InterPro" id="IPR020573">
    <property type="entry name" value="UDP_GlcNAc_AcTrfase_non-rep"/>
</dbReference>
<dbReference type="NCBIfam" id="TIGR01853">
    <property type="entry name" value="lipid_A_lpxD"/>
    <property type="match status" value="1"/>
</dbReference>
<dbReference type="GO" id="GO:0009245">
    <property type="term" value="P:lipid A biosynthetic process"/>
    <property type="evidence" value="ECO:0007669"/>
    <property type="project" value="UniProtKB-UniRule"/>
</dbReference>
<gene>
    <name evidence="7 9" type="primary">lpxD</name>
    <name evidence="9" type="ORF">Pla163_29960</name>
</gene>
<protein>
    <recommendedName>
        <fullName evidence="7">UDP-3-O-acylglucosamine N-acyltransferase</fullName>
        <ecNumber evidence="7">2.3.1.191</ecNumber>
    </recommendedName>
</protein>
<sequence>MALRLQDLAARCGARLEGDGEAAICGPATLDRAGPDEISFLGHPRYESLLATTTAGAVVIANDFEVQREGLALLRVDDPSKAFTAIVAAFAAERFEQPSGVHPTASIAADATVDPSARVGANAVVDAGATVGARAVLAPGAYVGPRATIGEDTVLLAGARVLEAVQVGARCIVHPGAVVGAEGFGFEPTKEGWVRIPQCGTVVVEDDVEIGANTTIDRARFGATRIGRGAKIDNLVHVAHNVEIGASSAIAAQVGIAGSARLDDWVVLGGQVGVNGHIRISSGVRLGGQAGAFGDLTEPGDYIGTPARPRSEALRSMAASGRARELAVRVKQLEARLAQLEEGAR</sequence>
<dbReference type="InterPro" id="IPR007691">
    <property type="entry name" value="LpxD"/>
</dbReference>